<keyword evidence="1" id="KW-0812">Transmembrane</keyword>
<keyword evidence="3" id="KW-1185">Reference proteome</keyword>
<keyword evidence="1" id="KW-1133">Transmembrane helix</keyword>
<feature type="transmembrane region" description="Helical" evidence="1">
    <location>
        <begin position="127"/>
        <end position="147"/>
    </location>
</feature>
<gene>
    <name evidence="2" type="ORF">ACEU3E_34480</name>
</gene>
<name>A0ABV4VCA6_9BACL</name>
<evidence type="ECO:0000256" key="1">
    <source>
        <dbReference type="SAM" id="Phobius"/>
    </source>
</evidence>
<dbReference type="EMBL" id="JBHDLN010000034">
    <property type="protein sequence ID" value="MFB0847279.1"/>
    <property type="molecule type" value="Genomic_DNA"/>
</dbReference>
<accession>A0ABV4VCA6</accession>
<protein>
    <submittedName>
        <fullName evidence="2">Uncharacterized protein</fullName>
    </submittedName>
</protein>
<feature type="transmembrane region" description="Helical" evidence="1">
    <location>
        <begin position="103"/>
        <end position="121"/>
    </location>
</feature>
<dbReference type="Proteomes" id="UP001575622">
    <property type="component" value="Unassembled WGS sequence"/>
</dbReference>
<keyword evidence="1" id="KW-0472">Membrane</keyword>
<evidence type="ECO:0000313" key="3">
    <source>
        <dbReference type="Proteomes" id="UP001575622"/>
    </source>
</evidence>
<proteinExistence type="predicted"/>
<evidence type="ECO:0000313" key="2">
    <source>
        <dbReference type="EMBL" id="MFB0847279.1"/>
    </source>
</evidence>
<organism evidence="2 3">
    <name type="scientific">Paenibacillus oleatilyticus</name>
    <dbReference type="NCBI Taxonomy" id="2594886"/>
    <lineage>
        <taxon>Bacteria</taxon>
        <taxon>Bacillati</taxon>
        <taxon>Bacillota</taxon>
        <taxon>Bacilli</taxon>
        <taxon>Bacillales</taxon>
        <taxon>Paenibacillaceae</taxon>
        <taxon>Paenibacillus</taxon>
    </lineage>
</organism>
<reference evidence="2 3" key="1">
    <citation type="submission" date="2024-09" db="EMBL/GenBank/DDBJ databases">
        <authorList>
            <person name="Makale K.P.P."/>
            <person name="Makhzoum A."/>
            <person name="Rantong G."/>
            <person name="Rahube T.O."/>
        </authorList>
    </citation>
    <scope>NUCLEOTIDE SEQUENCE [LARGE SCALE GENOMIC DNA]</scope>
    <source>
        <strain evidence="2 3">KM_D13</strain>
    </source>
</reference>
<feature type="transmembrane region" description="Helical" evidence="1">
    <location>
        <begin position="12"/>
        <end position="32"/>
    </location>
</feature>
<comment type="caution">
    <text evidence="2">The sequence shown here is derived from an EMBL/GenBank/DDBJ whole genome shotgun (WGS) entry which is preliminary data.</text>
</comment>
<sequence length="169" mass="19457">MGEAFEIALEVIEHGFTLVTFVSILHILFNWYESRKKRQSYERIEAKIDAIMEKEGIAWIGQPNGSHKVLTILNLLFQWFLEVIYRVGNQFERMGKKMQINKTWLVGLLGYIAFFVKQFTGYAVPDAMINGISDLVLLVIGLIPMFMNMTKKSKEVQSNGFGVKSEDNR</sequence>
<dbReference type="RefSeq" id="WP_373957106.1">
    <property type="nucleotide sequence ID" value="NZ_JBHDLN010000034.1"/>
</dbReference>